<accession>A0A915BJV3</accession>
<feature type="coiled-coil region" evidence="1">
    <location>
        <begin position="309"/>
        <end position="438"/>
    </location>
</feature>
<dbReference type="Proteomes" id="UP000887569">
    <property type="component" value="Unplaced"/>
</dbReference>
<sequence length="444" mass="51779">MHSVNSYQYLVFSFFKLLWTWQYNGRVEIFFSAHRQKVVPSTHFVYFQLAYGYTIRCYKKLGDVPGYAADVSQFKSDSDRLLQILEENDEIVATAEELNARERAAQEEKAELEGRAFDSEKLETEFASAKDDYSKVQQYQKELQEVVQTVEEIQKERSATLADLERRVREVKMDNAAKELQISAQKMDGETARQLRAQKAELNAQLEQLKSEMARIDSDIYELQKVGYKEGMAMRERYADFLRNFGDVQRRLGMKDESFVNALQQYSPNEPNFTHFLEEIKEYIASMDKEVGAMIDRLAEEDAKVLAHIKEINEQKDVVKEELSKLRLSIEVKKHNQMLKREDWAEELQKVKLELDVAQNELFTLHAARNTKVTGHEQLAEMKKLVQNRKIAIAEARNEVAHEASAKLERIFEEWDHIKECRAQLREDESALRAAIERFTAPLD</sequence>
<reference evidence="3 4" key="1">
    <citation type="submission" date="2022-11" db="UniProtKB">
        <authorList>
            <consortium name="WormBaseParasite"/>
        </authorList>
    </citation>
    <scope>IDENTIFICATION</scope>
</reference>
<dbReference type="GO" id="GO:0031262">
    <property type="term" value="C:Ndc80 complex"/>
    <property type="evidence" value="ECO:0007669"/>
    <property type="project" value="InterPro"/>
</dbReference>
<organism evidence="2 3">
    <name type="scientific">Parascaris univalens</name>
    <name type="common">Nematode worm</name>
    <dbReference type="NCBI Taxonomy" id="6257"/>
    <lineage>
        <taxon>Eukaryota</taxon>
        <taxon>Metazoa</taxon>
        <taxon>Ecdysozoa</taxon>
        <taxon>Nematoda</taxon>
        <taxon>Chromadorea</taxon>
        <taxon>Rhabditida</taxon>
        <taxon>Spirurina</taxon>
        <taxon>Ascaridomorpha</taxon>
        <taxon>Ascaridoidea</taxon>
        <taxon>Ascarididae</taxon>
        <taxon>Parascaris</taxon>
    </lineage>
</organism>
<name>A0A915BJV3_PARUN</name>
<dbReference type="WBParaSite" id="PgR043_g067_t03">
    <property type="protein sequence ID" value="PgR043_g067_t03"/>
    <property type="gene ID" value="PgR043_g067"/>
</dbReference>
<keyword evidence="1" id="KW-0175">Coiled coil</keyword>
<dbReference type="PANTHER" id="PTHR10643:SF2">
    <property type="entry name" value="KINETOCHORE PROTEIN NDC80 HOMOLOG"/>
    <property type="match status" value="1"/>
</dbReference>
<evidence type="ECO:0000313" key="2">
    <source>
        <dbReference type="Proteomes" id="UP000887569"/>
    </source>
</evidence>
<protein>
    <submittedName>
        <fullName evidence="3 4">Myosin heavy chain</fullName>
    </submittedName>
</protein>
<dbReference type="PANTHER" id="PTHR10643">
    <property type="entry name" value="KINETOCHORE PROTEIN NDC80"/>
    <property type="match status" value="1"/>
</dbReference>
<dbReference type="AlphaFoldDB" id="A0A915BJV3"/>
<dbReference type="WBParaSite" id="PgR043_g067_t01">
    <property type="protein sequence ID" value="PgR043_g067_t01"/>
    <property type="gene ID" value="PgR043_g067"/>
</dbReference>
<dbReference type="WBParaSite" id="PgR043_g067_t02">
    <property type="protein sequence ID" value="PgR043_g067_t02"/>
    <property type="gene ID" value="PgR043_g067"/>
</dbReference>
<evidence type="ECO:0000256" key="1">
    <source>
        <dbReference type="SAM" id="Coils"/>
    </source>
</evidence>
<dbReference type="InterPro" id="IPR005550">
    <property type="entry name" value="Kinetochore_Ndc80"/>
</dbReference>
<evidence type="ECO:0000313" key="3">
    <source>
        <dbReference type="WBParaSite" id="PgR043_g067_t01"/>
    </source>
</evidence>
<evidence type="ECO:0000313" key="4">
    <source>
        <dbReference type="WBParaSite" id="PgR043_g067_t02"/>
    </source>
</evidence>
<dbReference type="GO" id="GO:0051315">
    <property type="term" value="P:attachment of mitotic spindle microtubules to kinetochore"/>
    <property type="evidence" value="ECO:0007669"/>
    <property type="project" value="InterPro"/>
</dbReference>
<proteinExistence type="predicted"/>
<keyword evidence="2" id="KW-1185">Reference proteome</keyword>
<feature type="coiled-coil region" evidence="1">
    <location>
        <begin position="81"/>
        <end position="226"/>
    </location>
</feature>